<reference evidence="3 4" key="1">
    <citation type="journal article" date="2014" name="ISME J.">
        <title>Candidatus Competibacter-lineage genomes retrieved from metagenomes reveal functional metabolic diversity.</title>
        <authorList>
            <person name="McIlroy S.J."/>
            <person name="Albertsen M."/>
            <person name="Andresen E.K."/>
            <person name="Saunders A.M."/>
            <person name="Kristiansen R."/>
            <person name="Stokholm-Bjerregaard M."/>
            <person name="Nielsen K.L."/>
            <person name="Nielsen P.H."/>
        </authorList>
    </citation>
    <scope>NUCLEOTIDE SEQUENCE [LARGE SCALE GENOMIC DNA]</scope>
    <source>
        <strain evidence="3 4">Run_B_J11</strain>
    </source>
</reference>
<dbReference type="AlphaFoldDB" id="A0A7U7J4W6"/>
<dbReference type="EMBL" id="CBTK010000312">
    <property type="protein sequence ID" value="CDH47744.1"/>
    <property type="molecule type" value="Genomic_DNA"/>
</dbReference>
<protein>
    <submittedName>
        <fullName evidence="3">Uncharacterized protein</fullName>
    </submittedName>
</protein>
<name>A0A7U7J4W6_9GAMM</name>
<comment type="caution">
    <text evidence="3">The sequence shown here is derived from an EMBL/GenBank/DDBJ whole genome shotgun (WGS) entry which is preliminary data.</text>
</comment>
<dbReference type="Proteomes" id="UP000019184">
    <property type="component" value="Unassembled WGS sequence"/>
</dbReference>
<organism evidence="3 4">
    <name type="scientific">Candidatus Contendobacter odensis Run_B_J11</name>
    <dbReference type="NCBI Taxonomy" id="1400861"/>
    <lineage>
        <taxon>Bacteria</taxon>
        <taxon>Pseudomonadati</taxon>
        <taxon>Pseudomonadota</taxon>
        <taxon>Gammaproteobacteria</taxon>
        <taxon>Candidatus Competibacteraceae</taxon>
        <taxon>Candidatus Contendibacter</taxon>
    </lineage>
</organism>
<accession>A0A7U7J4W6</accession>
<proteinExistence type="predicted"/>
<dbReference type="RefSeq" id="WP_034437017.1">
    <property type="nucleotide sequence ID" value="NZ_CBTK010000312.1"/>
</dbReference>
<feature type="coiled-coil region" evidence="1">
    <location>
        <begin position="101"/>
        <end position="128"/>
    </location>
</feature>
<gene>
    <name evidence="3" type="ORF">BN874_920010</name>
</gene>
<evidence type="ECO:0000256" key="1">
    <source>
        <dbReference type="SAM" id="Coils"/>
    </source>
</evidence>
<dbReference type="OrthoDB" id="7030185at2"/>
<keyword evidence="4" id="KW-1185">Reference proteome</keyword>
<keyword evidence="1" id="KW-0175">Coiled coil</keyword>
<feature type="compositionally biased region" description="Basic and acidic residues" evidence="2">
    <location>
        <begin position="218"/>
        <end position="236"/>
    </location>
</feature>
<evidence type="ECO:0000313" key="3">
    <source>
        <dbReference type="EMBL" id="CDH47744.1"/>
    </source>
</evidence>
<feature type="region of interest" description="Disordered" evidence="2">
    <location>
        <begin position="217"/>
        <end position="236"/>
    </location>
</feature>
<feature type="region of interest" description="Disordered" evidence="2">
    <location>
        <begin position="243"/>
        <end position="297"/>
    </location>
</feature>
<sequence length="335" mass="37230">MIEQNTEYQTATEQTAITEYRTTTAALALLREKYAAPFDVTTNPGMTAAKAARVEIRGLRSTLEKTRAEIKAPVLLRGQQIDAEAKRINAELWAIEEPIDAAIKAEEKRKAEEKAAKERAEAARIAALTARVYGIRERIIAVANQDAAAIRKALAKAQAFEPDPEAFAEHWPEAMKAIAEVRLILATQLAEREAMEQRQAEEEARVQAQREALARQQAELDRKQAEEDAQRKAEQEELARLRAAEAKRQQDAETRERAERERQDTEAKARAEEEARVQAQQAAKARRIQKSSAQADPLATIKDALAAGTLNGTEAIDRAYQLGFEAGERAVRKAA</sequence>
<evidence type="ECO:0000313" key="4">
    <source>
        <dbReference type="Proteomes" id="UP000019184"/>
    </source>
</evidence>
<evidence type="ECO:0000256" key="2">
    <source>
        <dbReference type="SAM" id="MobiDB-lite"/>
    </source>
</evidence>
<feature type="compositionally biased region" description="Basic and acidic residues" evidence="2">
    <location>
        <begin position="243"/>
        <end position="276"/>
    </location>
</feature>